<evidence type="ECO:0000313" key="3">
    <source>
        <dbReference type="Proteomes" id="UP000184188"/>
    </source>
</evidence>
<reference evidence="3" key="1">
    <citation type="journal article" date="2017" name="Genome Biol.">
        <title>Comparative genomics reveals high biological diversity and specific adaptations in the industrially and medically important fungal genus Aspergillus.</title>
        <authorList>
            <person name="de Vries R.P."/>
            <person name="Riley R."/>
            <person name="Wiebenga A."/>
            <person name="Aguilar-Osorio G."/>
            <person name="Amillis S."/>
            <person name="Uchima C.A."/>
            <person name="Anderluh G."/>
            <person name="Asadollahi M."/>
            <person name="Askin M."/>
            <person name="Barry K."/>
            <person name="Battaglia E."/>
            <person name="Bayram O."/>
            <person name="Benocci T."/>
            <person name="Braus-Stromeyer S.A."/>
            <person name="Caldana C."/>
            <person name="Canovas D."/>
            <person name="Cerqueira G.C."/>
            <person name="Chen F."/>
            <person name="Chen W."/>
            <person name="Choi C."/>
            <person name="Clum A."/>
            <person name="Dos Santos R.A."/>
            <person name="Damasio A.R."/>
            <person name="Diallinas G."/>
            <person name="Emri T."/>
            <person name="Fekete E."/>
            <person name="Flipphi M."/>
            <person name="Freyberg S."/>
            <person name="Gallo A."/>
            <person name="Gournas C."/>
            <person name="Habgood R."/>
            <person name="Hainaut M."/>
            <person name="Harispe M.L."/>
            <person name="Henrissat B."/>
            <person name="Hilden K.S."/>
            <person name="Hope R."/>
            <person name="Hossain A."/>
            <person name="Karabika E."/>
            <person name="Karaffa L."/>
            <person name="Karanyi Z."/>
            <person name="Krasevec N."/>
            <person name="Kuo A."/>
            <person name="Kusch H."/>
            <person name="LaButti K."/>
            <person name="Lagendijk E.L."/>
            <person name="Lapidus A."/>
            <person name="Levasseur A."/>
            <person name="Lindquist E."/>
            <person name="Lipzen A."/>
            <person name="Logrieco A.F."/>
            <person name="MacCabe A."/>
            <person name="Maekelae M.R."/>
            <person name="Malavazi I."/>
            <person name="Melin P."/>
            <person name="Meyer V."/>
            <person name="Mielnichuk N."/>
            <person name="Miskei M."/>
            <person name="Molnar A.P."/>
            <person name="Mule G."/>
            <person name="Ngan C.Y."/>
            <person name="Orejas M."/>
            <person name="Orosz E."/>
            <person name="Ouedraogo J.P."/>
            <person name="Overkamp K.M."/>
            <person name="Park H.-S."/>
            <person name="Perrone G."/>
            <person name="Piumi F."/>
            <person name="Punt P.J."/>
            <person name="Ram A.F."/>
            <person name="Ramon A."/>
            <person name="Rauscher S."/>
            <person name="Record E."/>
            <person name="Riano-Pachon D.M."/>
            <person name="Robert V."/>
            <person name="Roehrig J."/>
            <person name="Ruller R."/>
            <person name="Salamov A."/>
            <person name="Salih N.S."/>
            <person name="Samson R.A."/>
            <person name="Sandor E."/>
            <person name="Sanguinetti M."/>
            <person name="Schuetze T."/>
            <person name="Sepcic K."/>
            <person name="Shelest E."/>
            <person name="Sherlock G."/>
            <person name="Sophianopoulou V."/>
            <person name="Squina F.M."/>
            <person name="Sun H."/>
            <person name="Susca A."/>
            <person name="Todd R.B."/>
            <person name="Tsang A."/>
            <person name="Unkles S.E."/>
            <person name="van de Wiele N."/>
            <person name="van Rossen-Uffink D."/>
            <person name="Oliveira J.V."/>
            <person name="Vesth T.C."/>
            <person name="Visser J."/>
            <person name="Yu J.-H."/>
            <person name="Zhou M."/>
            <person name="Andersen M.R."/>
            <person name="Archer D.B."/>
            <person name="Baker S.E."/>
            <person name="Benoit I."/>
            <person name="Brakhage A.A."/>
            <person name="Braus G.H."/>
            <person name="Fischer R."/>
            <person name="Frisvad J.C."/>
            <person name="Goldman G.H."/>
            <person name="Houbraken J."/>
            <person name="Oakley B."/>
            <person name="Pocsi I."/>
            <person name="Scazzocchio C."/>
            <person name="Seiboth B."/>
            <person name="vanKuyk P.A."/>
            <person name="Wortman J."/>
            <person name="Dyer P.S."/>
            <person name="Grigoriev I.V."/>
        </authorList>
    </citation>
    <scope>NUCLEOTIDE SEQUENCE [LARGE SCALE GENOMIC DNA]</scope>
    <source>
        <strain evidence="3">CBS 506.65</strain>
    </source>
</reference>
<evidence type="ECO:0000313" key="2">
    <source>
        <dbReference type="EMBL" id="OJJ48242.1"/>
    </source>
</evidence>
<feature type="region of interest" description="Disordered" evidence="1">
    <location>
        <begin position="530"/>
        <end position="594"/>
    </location>
</feature>
<dbReference type="EMBL" id="KV878339">
    <property type="protein sequence ID" value="OJJ48242.1"/>
    <property type="molecule type" value="Genomic_DNA"/>
</dbReference>
<evidence type="ECO:0000256" key="1">
    <source>
        <dbReference type="SAM" id="MobiDB-lite"/>
    </source>
</evidence>
<sequence length="840" mass="92592">MGFTFTNDRLRRSKSTRSFRGSRHSSSTPQEAFDPELAKVQATAAASYAMRRSGERSSMDSNSRGSYNRLGGPGNMAVPRRSHHNSSDASSTADQISLSDTVYPSRHPSSQYRGSHESYCQSDTATLPPISEFQGLDGRLAEEPSSYRRLRKTKSMFSTKRYSSEPGDGSFPPDSNGYIGSRKKSYGTLRRSMSFLRGGVNQPEQNIRHAKSHDLAIEMARNQFHHDHQDPSPVEHSMMTAKQSRDQYRPFRKTFRVTSAPALDAPTGTPSSLEQQVNSKTLHGKARSFSLSFKNGIRRVFGLSRTNHGSSSPSSSSSPWRNRASTEHHQSPGQTNTVILDTPELHSVSSSETLRTSTSRVTSWADSTAANTVVSSRRPADRNSLSIIEEHGNLNASPLNIRPELFRQNGSVDSQRVYSALMKRINQAALENEDGEISFGTVKEHRPIPERASSIYSHRSKRTVRRVPSSESVASIRSFATASLHAPGMLGSSYNPSFSKAPKQQQSQQQREFVGMAMGSTATLDSASVYSRTTGGHSPVDNSNSNNGETGSDQEASEELGMATIFESQRQPYSSPRRRAADTAYSAKPVQPSGNWQQWVSSQMARIEQVTPVRAHYREDSQVNGDTEKIVPSLSFSAVEGTITEHQEPTASPRSPGSTTTPPPKVAAAAGADNFSRPLTRSSSVRTIVPSMALRRSPSALSVMGYPSSSLALPSPMQVRSSNVVRIPESPTPKREGTLLDMRKQMGERDRRSSLRYPTGPQDVKAVPFRSIRGNRGGRQPMNENMKVQDEYGDDPMQDYTKLEELPSTISSKRMVEIFLSSRRRQMGGRMSEESQEAFV</sequence>
<dbReference type="GeneID" id="34611423"/>
<feature type="region of interest" description="Disordered" evidence="1">
    <location>
        <begin position="493"/>
        <end position="512"/>
    </location>
</feature>
<accession>A0A1L9SLS8</accession>
<protein>
    <submittedName>
        <fullName evidence="2">Uncharacterized protein</fullName>
    </submittedName>
</protein>
<proteinExistence type="predicted"/>
<dbReference type="Proteomes" id="UP000184188">
    <property type="component" value="Unassembled WGS sequence"/>
</dbReference>
<dbReference type="OrthoDB" id="9975114at2759"/>
<feature type="compositionally biased region" description="Low complexity" evidence="1">
    <location>
        <begin position="310"/>
        <end position="319"/>
    </location>
</feature>
<feature type="compositionally biased region" description="Polar residues" evidence="1">
    <location>
        <begin position="87"/>
        <end position="125"/>
    </location>
</feature>
<name>A0A1L9SLS8_9EURO</name>
<organism evidence="2 3">
    <name type="scientific">Penicilliopsis zonata CBS 506.65</name>
    <dbReference type="NCBI Taxonomy" id="1073090"/>
    <lineage>
        <taxon>Eukaryota</taxon>
        <taxon>Fungi</taxon>
        <taxon>Dikarya</taxon>
        <taxon>Ascomycota</taxon>
        <taxon>Pezizomycotina</taxon>
        <taxon>Eurotiomycetes</taxon>
        <taxon>Eurotiomycetidae</taxon>
        <taxon>Eurotiales</taxon>
        <taxon>Aspergillaceae</taxon>
        <taxon>Penicilliopsis</taxon>
    </lineage>
</organism>
<feature type="region of interest" description="Disordered" evidence="1">
    <location>
        <begin position="772"/>
        <end position="799"/>
    </location>
</feature>
<feature type="region of interest" description="Disordered" evidence="1">
    <location>
        <begin position="304"/>
        <end position="337"/>
    </location>
</feature>
<gene>
    <name evidence="2" type="ORF">ASPZODRAFT_14390</name>
</gene>
<keyword evidence="3" id="KW-1185">Reference proteome</keyword>
<feature type="region of interest" description="Disordered" evidence="1">
    <location>
        <begin position="1"/>
        <end position="131"/>
    </location>
</feature>
<feature type="compositionally biased region" description="Basic residues" evidence="1">
    <location>
        <begin position="11"/>
        <end position="23"/>
    </location>
</feature>
<feature type="region of interest" description="Disordered" evidence="1">
    <location>
        <begin position="144"/>
        <end position="179"/>
    </location>
</feature>
<dbReference type="AlphaFoldDB" id="A0A1L9SLS8"/>
<feature type="region of interest" description="Disordered" evidence="1">
    <location>
        <begin position="260"/>
        <end position="283"/>
    </location>
</feature>
<feature type="region of interest" description="Disordered" evidence="1">
    <location>
        <begin position="643"/>
        <end position="683"/>
    </location>
</feature>
<feature type="compositionally biased region" description="Low complexity" evidence="1">
    <location>
        <begin position="649"/>
        <end position="672"/>
    </location>
</feature>
<feature type="compositionally biased region" description="Polar residues" evidence="1">
    <location>
        <begin position="268"/>
        <end position="281"/>
    </location>
</feature>
<feature type="compositionally biased region" description="Polar residues" evidence="1">
    <location>
        <begin position="530"/>
        <end position="554"/>
    </location>
</feature>
<dbReference type="STRING" id="1073090.A0A1L9SLS8"/>
<dbReference type="RefSeq" id="XP_022582752.1">
    <property type="nucleotide sequence ID" value="XM_022724958.1"/>
</dbReference>
<dbReference type="VEuPathDB" id="FungiDB:ASPZODRAFT_14390"/>